<dbReference type="GO" id="GO:0042765">
    <property type="term" value="C:GPI-anchor transamidase complex"/>
    <property type="evidence" value="ECO:0007669"/>
    <property type="project" value="InterPro"/>
</dbReference>
<dbReference type="Pfam" id="PF10510">
    <property type="entry name" value="PIG-S"/>
    <property type="match status" value="1"/>
</dbReference>
<evidence type="ECO:0000256" key="1">
    <source>
        <dbReference type="ARBA" id="ARBA00004477"/>
    </source>
</evidence>
<evidence type="ECO:0008006" key="14">
    <source>
        <dbReference type="Google" id="ProtNLM"/>
    </source>
</evidence>
<keyword evidence="7 11" id="KW-1133">Transmembrane helix</keyword>
<evidence type="ECO:0000313" key="12">
    <source>
        <dbReference type="EMBL" id="KAF2402911.1"/>
    </source>
</evidence>
<sequence length="567" mass="62427">MPDAPEAKNAGESPNANAAHAYGAAKHPPPDSWENILTRRLVLFSFWAVILFLGLPIWWKTTTIYRAPLPLHQMQDWADGKVCRLTFPLRIAVEAPSLPSQEAQHLLRTTQHALDDLNDFSAHHLRLLLSERPQSGQPGLDQSTENLTVDGLQPKEDIALFIRLFPGESGTTPRADLHPYSPTLDIFYSSNQIPSSSSTVSPLATFIATELQAIFNEEQAALSYLLSSTSWHPSHTKLMSPELAETLSRRKTRSFKYAPTYHLTFSLFTPTAVPSDWEIEAALDEYMSPLLESLSSISNFTVDTQTQFYAGFSPSISGPEYNEEKQAWVLQKSDLGGFINAAEWPLSPSIGAGPTINFILYVPSEHQTPLLVADNGGSSWLIPQWGGVQILNINGADGSSVPGVLTKDDLRPAMQTFSYQLLSLLGLPQSPNSLPLRISTLTRVHSASLIFSASSTLGALARLTETLPSISIPKKVAQSVQQTTKHLQQACTSLREGRFHAALENARIAEAEAEHAFFEPSMVGQVYFPDEHKVAVYLPLLGTVSVPLVMAVVKEYRSYREARKRAS</sequence>
<keyword evidence="9" id="KW-0325">Glycoprotein</keyword>
<evidence type="ECO:0000256" key="10">
    <source>
        <dbReference type="SAM" id="MobiDB-lite"/>
    </source>
</evidence>
<evidence type="ECO:0000256" key="6">
    <source>
        <dbReference type="ARBA" id="ARBA00022824"/>
    </source>
</evidence>
<keyword evidence="4" id="KW-0337">GPI-anchor biosynthesis</keyword>
<dbReference type="PANTHER" id="PTHR21072:SF13">
    <property type="entry name" value="GPI TRANSAMIDASE COMPONENT PIG-S"/>
    <property type="match status" value="1"/>
</dbReference>
<dbReference type="PANTHER" id="PTHR21072">
    <property type="entry name" value="GPI TRANSAMIDASE COMPONENT PIG-S"/>
    <property type="match status" value="1"/>
</dbReference>
<keyword evidence="13" id="KW-1185">Reference proteome</keyword>
<name>A0A6G1I405_9PEZI</name>
<feature type="transmembrane region" description="Helical" evidence="11">
    <location>
        <begin position="534"/>
        <end position="553"/>
    </location>
</feature>
<dbReference type="OrthoDB" id="28748at2759"/>
<dbReference type="Proteomes" id="UP000799640">
    <property type="component" value="Unassembled WGS sequence"/>
</dbReference>
<evidence type="ECO:0000256" key="11">
    <source>
        <dbReference type="SAM" id="Phobius"/>
    </source>
</evidence>
<evidence type="ECO:0000256" key="7">
    <source>
        <dbReference type="ARBA" id="ARBA00022989"/>
    </source>
</evidence>
<keyword evidence="5 11" id="KW-0812">Transmembrane</keyword>
<feature type="transmembrane region" description="Helical" evidence="11">
    <location>
        <begin position="41"/>
        <end position="59"/>
    </location>
</feature>
<accession>A0A6G1I405</accession>
<reference evidence="12" key="1">
    <citation type="journal article" date="2020" name="Stud. Mycol.">
        <title>101 Dothideomycetes genomes: a test case for predicting lifestyles and emergence of pathogens.</title>
        <authorList>
            <person name="Haridas S."/>
            <person name="Albert R."/>
            <person name="Binder M."/>
            <person name="Bloem J."/>
            <person name="Labutti K."/>
            <person name="Salamov A."/>
            <person name="Andreopoulos B."/>
            <person name="Baker S."/>
            <person name="Barry K."/>
            <person name="Bills G."/>
            <person name="Bluhm B."/>
            <person name="Cannon C."/>
            <person name="Castanera R."/>
            <person name="Culley D."/>
            <person name="Daum C."/>
            <person name="Ezra D."/>
            <person name="Gonzalez J."/>
            <person name="Henrissat B."/>
            <person name="Kuo A."/>
            <person name="Liang C."/>
            <person name="Lipzen A."/>
            <person name="Lutzoni F."/>
            <person name="Magnuson J."/>
            <person name="Mondo S."/>
            <person name="Nolan M."/>
            <person name="Ohm R."/>
            <person name="Pangilinan J."/>
            <person name="Park H.-J."/>
            <person name="Ramirez L."/>
            <person name="Alfaro M."/>
            <person name="Sun H."/>
            <person name="Tritt A."/>
            <person name="Yoshinaga Y."/>
            <person name="Zwiers L.-H."/>
            <person name="Turgeon B."/>
            <person name="Goodwin S."/>
            <person name="Spatafora J."/>
            <person name="Crous P."/>
            <person name="Grigoriev I."/>
        </authorList>
    </citation>
    <scope>NUCLEOTIDE SEQUENCE</scope>
    <source>
        <strain evidence="12">CBS 262.69</strain>
    </source>
</reference>
<comment type="similarity">
    <text evidence="3">Belongs to the PIGS family.</text>
</comment>
<comment type="subcellular location">
    <subcellularLocation>
        <location evidence="1">Endoplasmic reticulum membrane</location>
        <topology evidence="1">Multi-pass membrane protein</topology>
    </subcellularLocation>
</comment>
<keyword evidence="8 11" id="KW-0472">Membrane</keyword>
<keyword evidence="6" id="KW-0256">Endoplasmic reticulum</keyword>
<dbReference type="GO" id="GO:0016255">
    <property type="term" value="P:attachment of GPI anchor to protein"/>
    <property type="evidence" value="ECO:0007669"/>
    <property type="project" value="InterPro"/>
</dbReference>
<feature type="region of interest" description="Disordered" evidence="10">
    <location>
        <begin position="1"/>
        <end position="28"/>
    </location>
</feature>
<proteinExistence type="inferred from homology"/>
<evidence type="ECO:0000256" key="4">
    <source>
        <dbReference type="ARBA" id="ARBA00022502"/>
    </source>
</evidence>
<organism evidence="12 13">
    <name type="scientific">Trichodelitschia bisporula</name>
    <dbReference type="NCBI Taxonomy" id="703511"/>
    <lineage>
        <taxon>Eukaryota</taxon>
        <taxon>Fungi</taxon>
        <taxon>Dikarya</taxon>
        <taxon>Ascomycota</taxon>
        <taxon>Pezizomycotina</taxon>
        <taxon>Dothideomycetes</taxon>
        <taxon>Dothideomycetes incertae sedis</taxon>
        <taxon>Phaeotrichales</taxon>
        <taxon>Phaeotrichaceae</taxon>
        <taxon>Trichodelitschia</taxon>
    </lineage>
</organism>
<gene>
    <name evidence="12" type="ORF">EJ06DRAFT_541738</name>
</gene>
<dbReference type="InterPro" id="IPR019540">
    <property type="entry name" value="PtdIno-glycan_biosynth_class_S"/>
</dbReference>
<dbReference type="GO" id="GO:0006506">
    <property type="term" value="P:GPI anchor biosynthetic process"/>
    <property type="evidence" value="ECO:0007669"/>
    <property type="project" value="UniProtKB-UniPathway"/>
</dbReference>
<evidence type="ECO:0000313" key="13">
    <source>
        <dbReference type="Proteomes" id="UP000799640"/>
    </source>
</evidence>
<evidence type="ECO:0000256" key="3">
    <source>
        <dbReference type="ARBA" id="ARBA00005316"/>
    </source>
</evidence>
<dbReference type="UniPathway" id="UPA00196"/>
<dbReference type="EMBL" id="ML996690">
    <property type="protein sequence ID" value="KAF2402911.1"/>
    <property type="molecule type" value="Genomic_DNA"/>
</dbReference>
<feature type="compositionally biased region" description="Low complexity" evidence="10">
    <location>
        <begin position="14"/>
        <end position="26"/>
    </location>
</feature>
<evidence type="ECO:0000256" key="2">
    <source>
        <dbReference type="ARBA" id="ARBA00004687"/>
    </source>
</evidence>
<protein>
    <recommendedName>
        <fullName evidence="14">GPI transamidase component PIG-S</fullName>
    </recommendedName>
</protein>
<comment type="pathway">
    <text evidence="2">Glycolipid biosynthesis; glycosylphosphatidylinositol-anchor biosynthesis.</text>
</comment>
<evidence type="ECO:0000256" key="8">
    <source>
        <dbReference type="ARBA" id="ARBA00023136"/>
    </source>
</evidence>
<dbReference type="AlphaFoldDB" id="A0A6G1I405"/>
<evidence type="ECO:0000256" key="5">
    <source>
        <dbReference type="ARBA" id="ARBA00022692"/>
    </source>
</evidence>
<evidence type="ECO:0000256" key="9">
    <source>
        <dbReference type="ARBA" id="ARBA00023180"/>
    </source>
</evidence>